<reference evidence="2 3" key="1">
    <citation type="submission" date="2020-08" db="EMBL/GenBank/DDBJ databases">
        <title>Genomic Encyclopedia of Type Strains, Phase IV (KMG-IV): sequencing the most valuable type-strain genomes for metagenomic binning, comparative biology and taxonomic classification.</title>
        <authorList>
            <person name="Goeker M."/>
        </authorList>
    </citation>
    <scope>NUCLEOTIDE SEQUENCE [LARGE SCALE GENOMIC DNA]</scope>
    <source>
        <strain evidence="2 3">DSM 45385</strain>
    </source>
</reference>
<dbReference type="InterPro" id="IPR050228">
    <property type="entry name" value="Carboxylesterase_BioH"/>
</dbReference>
<evidence type="ECO:0000313" key="2">
    <source>
        <dbReference type="EMBL" id="MBB5083566.1"/>
    </source>
</evidence>
<dbReference type="SUPFAM" id="SSF53474">
    <property type="entry name" value="alpha/beta-Hydrolases"/>
    <property type="match status" value="1"/>
</dbReference>
<dbReference type="AlphaFoldDB" id="A0A7W8AC43"/>
<dbReference type="PANTHER" id="PTHR43194:SF2">
    <property type="entry name" value="PEROXISOMAL MEMBRANE PROTEIN LPX1"/>
    <property type="match status" value="1"/>
</dbReference>
<gene>
    <name evidence="2" type="ORF">HNR40_009071</name>
</gene>
<dbReference type="InterPro" id="IPR029058">
    <property type="entry name" value="AB_hydrolase_fold"/>
</dbReference>
<keyword evidence="3" id="KW-1185">Reference proteome</keyword>
<accession>A0A7W8AC43</accession>
<protein>
    <submittedName>
        <fullName evidence="2">Pimeloyl-ACP methyl ester carboxylesterase</fullName>
    </submittedName>
</protein>
<dbReference type="EMBL" id="JACHIN010000018">
    <property type="protein sequence ID" value="MBB5083566.1"/>
    <property type="molecule type" value="Genomic_DNA"/>
</dbReference>
<dbReference type="Pfam" id="PF00561">
    <property type="entry name" value="Abhydrolase_1"/>
    <property type="match status" value="1"/>
</dbReference>
<dbReference type="InterPro" id="IPR000073">
    <property type="entry name" value="AB_hydrolase_1"/>
</dbReference>
<dbReference type="GO" id="GO:0003824">
    <property type="term" value="F:catalytic activity"/>
    <property type="evidence" value="ECO:0007669"/>
    <property type="project" value="UniProtKB-ARBA"/>
</dbReference>
<dbReference type="RefSeq" id="WP_184972803.1">
    <property type="nucleotide sequence ID" value="NZ_JACHIN010000018.1"/>
</dbReference>
<organism evidence="2 3">
    <name type="scientific">Nonomuraea endophytica</name>
    <dbReference type="NCBI Taxonomy" id="714136"/>
    <lineage>
        <taxon>Bacteria</taxon>
        <taxon>Bacillati</taxon>
        <taxon>Actinomycetota</taxon>
        <taxon>Actinomycetes</taxon>
        <taxon>Streptosporangiales</taxon>
        <taxon>Streptosporangiaceae</taxon>
        <taxon>Nonomuraea</taxon>
    </lineage>
</organism>
<name>A0A7W8AC43_9ACTN</name>
<dbReference type="PANTHER" id="PTHR43194">
    <property type="entry name" value="HYDROLASE ALPHA/BETA FOLD FAMILY"/>
    <property type="match status" value="1"/>
</dbReference>
<proteinExistence type="predicted"/>
<sequence>MTTIDLPQGTVSYRVAGPENSTAPPVVFVHAFLVDGSAWSAVADHLAEQGIRSYAPDWPLGAHRTPLRADADQSPRGVARQILAFLEALDLRDVTLVGNDTGGALSQFLLDIDADRIGRLVLTNCDAFDTFPPFPYNIIFRLLRGELLMRLNMQPMRLRAFRHSPLGLGLLANELDPVQTRAWIEPSLRSKEIRRDAVRFLRAIDPKDLLDVSTRLKDFTGPVRIVWGTADRAFKPALGRRLQRAFRDASFVEIPGVRTFVHLDAPTVLAEHIVALSSAQPAQDS</sequence>
<comment type="caution">
    <text evidence="2">The sequence shown here is derived from an EMBL/GenBank/DDBJ whole genome shotgun (WGS) entry which is preliminary data.</text>
</comment>
<dbReference type="Proteomes" id="UP000568380">
    <property type="component" value="Unassembled WGS sequence"/>
</dbReference>
<dbReference type="Gene3D" id="3.40.50.1820">
    <property type="entry name" value="alpha/beta hydrolase"/>
    <property type="match status" value="1"/>
</dbReference>
<evidence type="ECO:0000259" key="1">
    <source>
        <dbReference type="Pfam" id="PF00561"/>
    </source>
</evidence>
<feature type="domain" description="AB hydrolase-1" evidence="1">
    <location>
        <begin position="24"/>
        <end position="266"/>
    </location>
</feature>
<evidence type="ECO:0000313" key="3">
    <source>
        <dbReference type="Proteomes" id="UP000568380"/>
    </source>
</evidence>